<gene>
    <name evidence="2" type="ORF">J2S42_008161</name>
</gene>
<feature type="domain" description="PPM-type phosphatase" evidence="1">
    <location>
        <begin position="1"/>
        <end position="217"/>
    </location>
</feature>
<proteinExistence type="predicted"/>
<dbReference type="Gene3D" id="3.60.40.10">
    <property type="entry name" value="PPM-type phosphatase domain"/>
    <property type="match status" value="1"/>
</dbReference>
<dbReference type="EMBL" id="JAUSUZ010000001">
    <property type="protein sequence ID" value="MDQ0371492.1"/>
    <property type="molecule type" value="Genomic_DNA"/>
</dbReference>
<keyword evidence="3" id="KW-1185">Reference proteome</keyword>
<dbReference type="Pfam" id="PF13672">
    <property type="entry name" value="PP2C_2"/>
    <property type="match status" value="1"/>
</dbReference>
<evidence type="ECO:0000313" key="3">
    <source>
        <dbReference type="Proteomes" id="UP001240236"/>
    </source>
</evidence>
<name>A0AAE4B2B8_9ACTN</name>
<dbReference type="SUPFAM" id="SSF81606">
    <property type="entry name" value="PP2C-like"/>
    <property type="match status" value="1"/>
</dbReference>
<dbReference type="PROSITE" id="PS51746">
    <property type="entry name" value="PPM_2"/>
    <property type="match status" value="1"/>
</dbReference>
<comment type="caution">
    <text evidence="2">The sequence shown here is derived from an EMBL/GenBank/DDBJ whole genome shotgun (WGS) entry which is preliminary data.</text>
</comment>
<reference evidence="2 3" key="1">
    <citation type="submission" date="2023-07" db="EMBL/GenBank/DDBJ databases">
        <title>Sequencing the genomes of 1000 actinobacteria strains.</title>
        <authorList>
            <person name="Klenk H.-P."/>
        </authorList>
    </citation>
    <scope>NUCLEOTIDE SEQUENCE [LARGE SCALE GENOMIC DNA]</scope>
    <source>
        <strain evidence="2 3">DSM 44709</strain>
    </source>
</reference>
<evidence type="ECO:0000313" key="2">
    <source>
        <dbReference type="EMBL" id="MDQ0371492.1"/>
    </source>
</evidence>
<organism evidence="2 3">
    <name type="scientific">Catenuloplanes indicus</name>
    <dbReference type="NCBI Taxonomy" id="137267"/>
    <lineage>
        <taxon>Bacteria</taxon>
        <taxon>Bacillati</taxon>
        <taxon>Actinomycetota</taxon>
        <taxon>Actinomycetes</taxon>
        <taxon>Micromonosporales</taxon>
        <taxon>Micromonosporaceae</taxon>
        <taxon>Catenuloplanes</taxon>
    </lineage>
</organism>
<dbReference type="InterPro" id="IPR036457">
    <property type="entry name" value="PPM-type-like_dom_sf"/>
</dbReference>
<dbReference type="Proteomes" id="UP001240236">
    <property type="component" value="Unassembled WGS sequence"/>
</dbReference>
<dbReference type="InterPro" id="IPR001932">
    <property type="entry name" value="PPM-type_phosphatase-like_dom"/>
</dbReference>
<evidence type="ECO:0000259" key="1">
    <source>
        <dbReference type="PROSITE" id="PS51746"/>
    </source>
</evidence>
<sequence length="239" mass="23914">MTRWWRWFCDGISTARRADVAAVGAAEAGVSALLEALVRGADGPTATRHAASAAARAAADTGRDEDGDAPPGCTYVSVVVAADGVAVGWVGDSRAYWVGVDGDVQQLTVDDSIAAIREAGRAVPAGLTDVDPGSRALVRWLGADAGEAAPQVRHSRAVRAGHVVACTDGLSRYLPSPSALAAALVPGADPATLARGLTALAVRAGGDDNVAVAVLPVGGTPGAAVPETEIPSAASHGER</sequence>
<dbReference type="AlphaFoldDB" id="A0AAE4B2B8"/>
<protein>
    <submittedName>
        <fullName evidence="2">Serine/threonine protein phosphatase PrpC</fullName>
    </submittedName>
</protein>
<accession>A0AAE4B2B8</accession>
<dbReference type="RefSeq" id="WP_307248306.1">
    <property type="nucleotide sequence ID" value="NZ_JAUSUZ010000001.1"/>
</dbReference>